<feature type="transmembrane region" description="Helical" evidence="1">
    <location>
        <begin position="63"/>
        <end position="80"/>
    </location>
</feature>
<evidence type="ECO:0000313" key="3">
    <source>
        <dbReference type="Proteomes" id="UP001138997"/>
    </source>
</evidence>
<dbReference type="AlphaFoldDB" id="A0A9X1NCN2"/>
<dbReference type="InterPro" id="IPR013901">
    <property type="entry name" value="Anthrone_oxy"/>
</dbReference>
<evidence type="ECO:0000313" key="2">
    <source>
        <dbReference type="EMBL" id="MCD5311660.1"/>
    </source>
</evidence>
<accession>A0A9X1NCN2</accession>
<dbReference type="RefSeq" id="WP_231441075.1">
    <property type="nucleotide sequence ID" value="NZ_JAJOMB010000005.1"/>
</dbReference>
<gene>
    <name evidence="2" type="ORF">LR394_12175</name>
</gene>
<protein>
    <submittedName>
        <fullName evidence="2">DUF1772 domain-containing protein</fullName>
    </submittedName>
</protein>
<name>A0A9X1NCN2_9ACTN</name>
<evidence type="ECO:0000256" key="1">
    <source>
        <dbReference type="SAM" id="Phobius"/>
    </source>
</evidence>
<dbReference type="Proteomes" id="UP001138997">
    <property type="component" value="Unassembled WGS sequence"/>
</dbReference>
<keyword evidence="1" id="KW-0472">Membrane</keyword>
<dbReference type="Pfam" id="PF08592">
    <property type="entry name" value="Anthrone_oxy"/>
    <property type="match status" value="1"/>
</dbReference>
<proteinExistence type="predicted"/>
<comment type="caution">
    <text evidence="2">The sequence shown here is derived from an EMBL/GenBank/DDBJ whole genome shotgun (WGS) entry which is preliminary data.</text>
</comment>
<dbReference type="EMBL" id="JAJOMB010000005">
    <property type="protein sequence ID" value="MCD5311660.1"/>
    <property type="molecule type" value="Genomic_DNA"/>
</dbReference>
<organism evidence="2 3">
    <name type="scientific">Kineosporia babensis</name>
    <dbReference type="NCBI Taxonomy" id="499548"/>
    <lineage>
        <taxon>Bacteria</taxon>
        <taxon>Bacillati</taxon>
        <taxon>Actinomycetota</taxon>
        <taxon>Actinomycetes</taxon>
        <taxon>Kineosporiales</taxon>
        <taxon>Kineosporiaceae</taxon>
        <taxon>Kineosporia</taxon>
    </lineage>
</organism>
<sequence>MNEISRTSELVVVLTAAGCGLLAGVLFAFSGFVMAGLNRLPPGQAVAAMQGINVTAVRPPLMLAMLATAAGTIAVTVIALRSTDGSTRALLLAGAVLYLLGGIGITGAFNVPMNNALDTVSPTSADVAQHWQHYLTRWTAWNHVRTAACLAASVCLTLALI</sequence>
<keyword evidence="3" id="KW-1185">Reference proteome</keyword>
<keyword evidence="1" id="KW-0812">Transmembrane</keyword>
<keyword evidence="1" id="KW-1133">Transmembrane helix</keyword>
<reference evidence="2" key="1">
    <citation type="submission" date="2021-11" db="EMBL/GenBank/DDBJ databases">
        <title>Streptomyces corallinus and Kineosporia corallina sp. nov., two new coral-derived marine actinobacteria.</title>
        <authorList>
            <person name="Buangrab K."/>
            <person name="Sutthacheep M."/>
            <person name="Yeemin T."/>
            <person name="Harunari E."/>
            <person name="Igarashi Y."/>
            <person name="Sripreechasak P."/>
            <person name="Kanchanasin P."/>
            <person name="Tanasupawat S."/>
            <person name="Phongsopitanun W."/>
        </authorList>
    </citation>
    <scope>NUCLEOTIDE SEQUENCE</scope>
    <source>
        <strain evidence="2">JCM 31032</strain>
    </source>
</reference>
<feature type="transmembrane region" description="Helical" evidence="1">
    <location>
        <begin position="89"/>
        <end position="109"/>
    </location>
</feature>